<name>W9S592_9ROSA</name>
<proteinExistence type="predicted"/>
<dbReference type="Proteomes" id="UP000030645">
    <property type="component" value="Unassembled WGS sequence"/>
</dbReference>
<sequence length="59" mass="6962">MANGDFSIPQVTPRHISLTVLSSEYTRFKAREHQLLSMWLNMPRQVWPTQFSVRCWGLI</sequence>
<evidence type="ECO:0000313" key="2">
    <source>
        <dbReference type="Proteomes" id="UP000030645"/>
    </source>
</evidence>
<reference evidence="2" key="1">
    <citation type="submission" date="2013-01" db="EMBL/GenBank/DDBJ databases">
        <title>Draft Genome Sequence of a Mulberry Tree, Morus notabilis C.K. Schneid.</title>
        <authorList>
            <person name="He N."/>
            <person name="Zhao S."/>
        </authorList>
    </citation>
    <scope>NUCLEOTIDE SEQUENCE</scope>
</reference>
<dbReference type="AlphaFoldDB" id="W9S592"/>
<accession>W9S592</accession>
<evidence type="ECO:0000313" key="1">
    <source>
        <dbReference type="EMBL" id="EXC26394.1"/>
    </source>
</evidence>
<keyword evidence="2" id="KW-1185">Reference proteome</keyword>
<protein>
    <submittedName>
        <fullName evidence="1">Uncharacterized protein</fullName>
    </submittedName>
</protein>
<gene>
    <name evidence="1" type="ORF">L484_006445</name>
</gene>
<organism evidence="1 2">
    <name type="scientific">Morus notabilis</name>
    <dbReference type="NCBI Taxonomy" id="981085"/>
    <lineage>
        <taxon>Eukaryota</taxon>
        <taxon>Viridiplantae</taxon>
        <taxon>Streptophyta</taxon>
        <taxon>Embryophyta</taxon>
        <taxon>Tracheophyta</taxon>
        <taxon>Spermatophyta</taxon>
        <taxon>Magnoliopsida</taxon>
        <taxon>eudicotyledons</taxon>
        <taxon>Gunneridae</taxon>
        <taxon>Pentapetalae</taxon>
        <taxon>rosids</taxon>
        <taxon>fabids</taxon>
        <taxon>Rosales</taxon>
        <taxon>Moraceae</taxon>
        <taxon>Moreae</taxon>
        <taxon>Morus</taxon>
    </lineage>
</organism>
<dbReference type="EMBL" id="KE346106">
    <property type="protein sequence ID" value="EXC26394.1"/>
    <property type="molecule type" value="Genomic_DNA"/>
</dbReference>